<keyword evidence="5" id="KW-1185">Reference proteome</keyword>
<dbReference type="PIRSF" id="PIRSF037031">
    <property type="entry name" value="Redox_disulphide_2"/>
    <property type="match status" value="1"/>
</dbReference>
<name>A0A1I2W1R3_9BACT</name>
<dbReference type="NCBIfam" id="TIGR00412">
    <property type="entry name" value="redox_disulf_2"/>
    <property type="match status" value="1"/>
</dbReference>
<dbReference type="Proteomes" id="UP000199642">
    <property type="component" value="Unassembled WGS sequence"/>
</dbReference>
<dbReference type="Gene3D" id="3.40.30.10">
    <property type="entry name" value="Glutaredoxin"/>
    <property type="match status" value="1"/>
</dbReference>
<dbReference type="OrthoDB" id="9800630at2"/>
<dbReference type="InterPro" id="IPR036249">
    <property type="entry name" value="Thioredoxin-like_sf"/>
</dbReference>
<dbReference type="Pfam" id="PF13192">
    <property type="entry name" value="Thioredoxin_3"/>
    <property type="match status" value="1"/>
</dbReference>
<dbReference type="STRING" id="435880.SAMN04487988_1111"/>
<evidence type="ECO:0000256" key="1">
    <source>
        <dbReference type="PIRSR" id="PIRSR037031-50"/>
    </source>
</evidence>
<dbReference type="InterPro" id="IPR005243">
    <property type="entry name" value="THIRX-like_proc"/>
</dbReference>
<feature type="disulfide bond" description="Redox-active" evidence="2">
    <location>
        <begin position="11"/>
        <end position="14"/>
    </location>
</feature>
<dbReference type="EMBL" id="FOPC01000011">
    <property type="protein sequence ID" value="SFG93471.1"/>
    <property type="molecule type" value="Genomic_DNA"/>
</dbReference>
<proteinExistence type="predicted"/>
<feature type="active site" description="Nucleophile" evidence="1">
    <location>
        <position position="14"/>
    </location>
</feature>
<sequence length="77" mass="8494">MKTIKILGTGCPKCKQTEAVIKEALIQSGKEAEVIKVEDIQKIMEYHVMSTPAVVVDEEVKLKGKVPSIQEILSLLD</sequence>
<dbReference type="PANTHER" id="PTHR36450:SF1">
    <property type="entry name" value="THIOREDOXIN"/>
    <property type="match status" value="1"/>
</dbReference>
<evidence type="ECO:0000259" key="3">
    <source>
        <dbReference type="Pfam" id="PF13192"/>
    </source>
</evidence>
<dbReference type="RefSeq" id="WP_092792839.1">
    <property type="nucleotide sequence ID" value="NZ_FOPC01000011.1"/>
</dbReference>
<dbReference type="SUPFAM" id="SSF52833">
    <property type="entry name" value="Thioredoxin-like"/>
    <property type="match status" value="1"/>
</dbReference>
<reference evidence="5" key="1">
    <citation type="submission" date="2016-10" db="EMBL/GenBank/DDBJ databases">
        <authorList>
            <person name="Varghese N."/>
            <person name="Submissions S."/>
        </authorList>
    </citation>
    <scope>NUCLEOTIDE SEQUENCE [LARGE SCALE GENOMIC DNA]</scope>
    <source>
        <strain evidence="5">DSM 19315</strain>
    </source>
</reference>
<feature type="active site" description="Nucleophile" evidence="1">
    <location>
        <position position="11"/>
    </location>
</feature>
<dbReference type="PANTHER" id="PTHR36450">
    <property type="entry name" value="THIOREDOXIN"/>
    <property type="match status" value="1"/>
</dbReference>
<keyword evidence="2" id="KW-1015">Disulfide bond</keyword>
<protein>
    <submittedName>
        <fullName evidence="4">Small redox-active disulfide protein 2</fullName>
    </submittedName>
</protein>
<dbReference type="InterPro" id="IPR012336">
    <property type="entry name" value="Thioredoxin-like_fold"/>
</dbReference>
<dbReference type="AlphaFoldDB" id="A0A1I2W1R3"/>
<evidence type="ECO:0000256" key="2">
    <source>
        <dbReference type="PIRSR" id="PIRSR037031-51"/>
    </source>
</evidence>
<gene>
    <name evidence="4" type="ORF">SAMN04487988_1111</name>
</gene>
<evidence type="ECO:0000313" key="4">
    <source>
        <dbReference type="EMBL" id="SFG93471.1"/>
    </source>
</evidence>
<keyword evidence="2" id="KW-0676">Redox-active center</keyword>
<feature type="domain" description="Thioredoxin-like fold" evidence="3">
    <location>
        <begin position="3"/>
        <end position="76"/>
    </location>
</feature>
<evidence type="ECO:0000313" key="5">
    <source>
        <dbReference type="Proteomes" id="UP000199642"/>
    </source>
</evidence>
<organism evidence="4 5">
    <name type="scientific">Algoriphagus hitonicola</name>
    <dbReference type="NCBI Taxonomy" id="435880"/>
    <lineage>
        <taxon>Bacteria</taxon>
        <taxon>Pseudomonadati</taxon>
        <taxon>Bacteroidota</taxon>
        <taxon>Cytophagia</taxon>
        <taxon>Cytophagales</taxon>
        <taxon>Cyclobacteriaceae</taxon>
        <taxon>Algoriphagus</taxon>
    </lineage>
</organism>
<accession>A0A1I2W1R3</accession>